<name>A0A2G9FL30_9FUSO</name>
<sequence length="272" mass="30781">MKKEYSLAHLTAISTTPLELAKIAANCGYDYVSIRQIYMGVTGEVPVDLAENKKMYQEIKDLFKDTGLRLLDIELAKIFDGVDLKKYESAFETGKSLGAKHVLSSIWTDNREYAIEKFAELCDLAKKYDLTVDLEAVPIAGIKSFAEVADILRIIKRDNAGLMMDTHHFNRANDSVELLKTFPSEWFHYAQICDAPPTPSTREEMIRIMREGRDYLGEGTIDVATIINAMPIVPYSIELPNSKKVEEYGYEGHARKCLETAKKYCDTFVIGR</sequence>
<gene>
    <name evidence="2" type="ORF">CI114_07540</name>
</gene>
<organism evidence="2">
    <name type="scientific">Fusobacterium animalis</name>
    <dbReference type="NCBI Taxonomy" id="76859"/>
    <lineage>
        <taxon>Bacteria</taxon>
        <taxon>Fusobacteriati</taxon>
        <taxon>Fusobacteriota</taxon>
        <taxon>Fusobacteriia</taxon>
        <taxon>Fusobacteriales</taxon>
        <taxon>Fusobacteriaceae</taxon>
        <taxon>Fusobacterium</taxon>
    </lineage>
</organism>
<protein>
    <submittedName>
        <fullName evidence="2">Sugar phosphate isomerase/epimerase</fullName>
    </submittedName>
</protein>
<dbReference type="AlphaFoldDB" id="A0A2G9FL30"/>
<reference evidence="2" key="1">
    <citation type="submission" date="2017-08" db="EMBL/GenBank/DDBJ databases">
        <title>Analysis of Fusobacterium persistence and antibiotic response in human colorectal.</title>
        <authorList>
            <person name="Bullman S."/>
        </authorList>
    </citation>
    <scope>NUCLEOTIDE SEQUENCE [LARGE SCALE GENOMIC DNA]</scope>
    <source>
        <strain evidence="2">P2_CP</strain>
    </source>
</reference>
<keyword evidence="2" id="KW-0413">Isomerase</keyword>
<dbReference type="Pfam" id="PF01261">
    <property type="entry name" value="AP_endonuc_2"/>
    <property type="match status" value="1"/>
</dbReference>
<evidence type="ECO:0000259" key="1">
    <source>
        <dbReference type="Pfam" id="PF01261"/>
    </source>
</evidence>
<dbReference type="InterPro" id="IPR050312">
    <property type="entry name" value="IolE/XylAMocC-like"/>
</dbReference>
<dbReference type="SUPFAM" id="SSF51658">
    <property type="entry name" value="Xylose isomerase-like"/>
    <property type="match status" value="1"/>
</dbReference>
<dbReference type="PANTHER" id="PTHR12110:SF48">
    <property type="entry name" value="BLL3656 PROTEIN"/>
    <property type="match status" value="1"/>
</dbReference>
<dbReference type="GO" id="GO:0016853">
    <property type="term" value="F:isomerase activity"/>
    <property type="evidence" value="ECO:0007669"/>
    <property type="project" value="UniProtKB-KW"/>
</dbReference>
<dbReference type="Proteomes" id="UP000230719">
    <property type="component" value="Unassembled WGS sequence"/>
</dbReference>
<comment type="caution">
    <text evidence="2">The sequence shown here is derived from an EMBL/GenBank/DDBJ whole genome shotgun (WGS) entry which is preliminary data.</text>
</comment>
<accession>A0A2G9FL30</accession>
<proteinExistence type="predicted"/>
<feature type="domain" description="Xylose isomerase-like TIM barrel" evidence="1">
    <location>
        <begin position="23"/>
        <end position="240"/>
    </location>
</feature>
<dbReference type="RefSeq" id="WP_005906133.1">
    <property type="nucleotide sequence ID" value="NZ_CP056006.1"/>
</dbReference>
<dbReference type="Gene3D" id="3.20.20.150">
    <property type="entry name" value="Divalent-metal-dependent TIM barrel enzymes"/>
    <property type="match status" value="1"/>
</dbReference>
<dbReference type="PANTHER" id="PTHR12110">
    <property type="entry name" value="HYDROXYPYRUVATE ISOMERASE"/>
    <property type="match status" value="1"/>
</dbReference>
<evidence type="ECO:0000313" key="2">
    <source>
        <dbReference type="EMBL" id="PIM89946.1"/>
    </source>
</evidence>
<dbReference type="InterPro" id="IPR036237">
    <property type="entry name" value="Xyl_isomerase-like_sf"/>
</dbReference>
<dbReference type="InterPro" id="IPR013022">
    <property type="entry name" value="Xyl_isomerase-like_TIM-brl"/>
</dbReference>
<dbReference type="EMBL" id="NPND01000022">
    <property type="protein sequence ID" value="PIM89946.1"/>
    <property type="molecule type" value="Genomic_DNA"/>
</dbReference>